<keyword evidence="2" id="KW-0808">Transferase</keyword>
<comment type="caution">
    <text evidence="6">The sequence shown here is derived from an EMBL/GenBank/DDBJ whole genome shotgun (WGS) entry which is preliminary data.</text>
</comment>
<dbReference type="PANTHER" id="PTHR43712:SF2">
    <property type="entry name" value="O-METHYLTRANSFERASE CICE"/>
    <property type="match status" value="1"/>
</dbReference>
<dbReference type="Pfam" id="PF08100">
    <property type="entry name" value="Dimerisation"/>
    <property type="match status" value="1"/>
</dbReference>
<dbReference type="Gene3D" id="1.10.287.1350">
    <property type="match status" value="1"/>
</dbReference>
<evidence type="ECO:0000256" key="1">
    <source>
        <dbReference type="ARBA" id="ARBA00022603"/>
    </source>
</evidence>
<evidence type="ECO:0000313" key="7">
    <source>
        <dbReference type="Proteomes" id="UP001631957"/>
    </source>
</evidence>
<gene>
    <name evidence="6" type="ORF">ACKI18_01225</name>
</gene>
<dbReference type="InterPro" id="IPR036388">
    <property type="entry name" value="WH-like_DNA-bd_sf"/>
</dbReference>
<reference evidence="6 7" key="1">
    <citation type="submission" date="2024-12" db="EMBL/GenBank/DDBJ databases">
        <title>Forecasting of Potato common scab and diversities of Pathogenic streptomyces spp. in china.</title>
        <authorList>
            <person name="Handique U."/>
            <person name="Wu J."/>
        </authorList>
    </citation>
    <scope>NUCLEOTIDE SEQUENCE [LARGE SCALE GENOMIC DNA]</scope>
    <source>
        <strain evidence="6 7">ZRIMU1530</strain>
    </source>
</reference>
<dbReference type="PROSITE" id="PS51683">
    <property type="entry name" value="SAM_OMT_II"/>
    <property type="match status" value="1"/>
</dbReference>
<dbReference type="InterPro" id="IPR012967">
    <property type="entry name" value="COMT_dimerisation"/>
</dbReference>
<proteinExistence type="predicted"/>
<evidence type="ECO:0000313" key="6">
    <source>
        <dbReference type="EMBL" id="MFM9607326.1"/>
    </source>
</evidence>
<evidence type="ECO:0000259" key="4">
    <source>
        <dbReference type="Pfam" id="PF00891"/>
    </source>
</evidence>
<accession>A0ABW9HHN9</accession>
<keyword evidence="3" id="KW-0949">S-adenosyl-L-methionine</keyword>
<dbReference type="Proteomes" id="UP001631957">
    <property type="component" value="Unassembled WGS sequence"/>
</dbReference>
<dbReference type="Pfam" id="PF00891">
    <property type="entry name" value="Methyltransf_2"/>
    <property type="match status" value="1"/>
</dbReference>
<dbReference type="SUPFAM" id="SSF53335">
    <property type="entry name" value="S-adenosyl-L-methionine-dependent methyltransferases"/>
    <property type="match status" value="1"/>
</dbReference>
<feature type="domain" description="O-methyltransferase C-terminal" evidence="4">
    <location>
        <begin position="218"/>
        <end position="432"/>
    </location>
</feature>
<dbReference type="Gene3D" id="3.40.50.150">
    <property type="entry name" value="Vaccinia Virus protein VP39"/>
    <property type="match status" value="1"/>
</dbReference>
<dbReference type="RefSeq" id="WP_409120108.1">
    <property type="nucleotide sequence ID" value="NZ_JBJVNI010000001.1"/>
</dbReference>
<dbReference type="GO" id="GO:0008168">
    <property type="term" value="F:methyltransferase activity"/>
    <property type="evidence" value="ECO:0007669"/>
    <property type="project" value="UniProtKB-KW"/>
</dbReference>
<organism evidence="6 7">
    <name type="scientific">Streptomyces niveiscabiei</name>
    <dbReference type="NCBI Taxonomy" id="164115"/>
    <lineage>
        <taxon>Bacteria</taxon>
        <taxon>Bacillati</taxon>
        <taxon>Actinomycetota</taxon>
        <taxon>Actinomycetes</taxon>
        <taxon>Kitasatosporales</taxon>
        <taxon>Streptomycetaceae</taxon>
        <taxon>Streptomyces</taxon>
    </lineage>
</organism>
<dbReference type="CDD" id="cd02440">
    <property type="entry name" value="AdoMet_MTases"/>
    <property type="match status" value="1"/>
</dbReference>
<evidence type="ECO:0000259" key="5">
    <source>
        <dbReference type="Pfam" id="PF08100"/>
    </source>
</evidence>
<name>A0ABW9HHN9_9ACTN</name>
<dbReference type="InterPro" id="IPR036390">
    <property type="entry name" value="WH_DNA-bd_sf"/>
</dbReference>
<dbReference type="InterPro" id="IPR016461">
    <property type="entry name" value="COMT-like"/>
</dbReference>
<sequence length="454" mass="47461">MSITNDWTGGLVAARGEGDASLFWERYLPGEVVFRPEEGTVVVAAEGVTVAVPVDAGVLSVRVGDVEGVRAEAEAAGVPVAGVGEGFRGVGPYGVAVEFREENDEALVARLLAKTDTVTPWAIRAAVTLRLPDLLAGEALSAARAAERVGADADALHRLLRLLSRHGVLAETPDGRFLGTALSEALREGHASGLVSSLDLGSAQARIDDVSRGILHSVRTGEPVYERLFGLPMWEDFAAEPALSESFQEWMSSKTRLLAPSLVEGYDWSGVRQVMDVGGGRGTLLAALLESVPALRGTLLELPGTAEEAVRELADSGAADRISVVGGSFFDALPTGADTVVLHNVLVNWDDEAATRILRRCAEAVGPGGRVLVLEGLPADETGETGEIGARDGGVLDDQRLLAQINLLMLMLFGGKERSLAEYGGLARTAGLAVTSASPTASGVWVVECRPTAA</sequence>
<dbReference type="GO" id="GO:0032259">
    <property type="term" value="P:methylation"/>
    <property type="evidence" value="ECO:0007669"/>
    <property type="project" value="UniProtKB-KW"/>
</dbReference>
<evidence type="ECO:0000256" key="3">
    <source>
        <dbReference type="ARBA" id="ARBA00022691"/>
    </source>
</evidence>
<dbReference type="EMBL" id="JBJVNI010000001">
    <property type="protein sequence ID" value="MFM9607326.1"/>
    <property type="molecule type" value="Genomic_DNA"/>
</dbReference>
<dbReference type="SUPFAM" id="SSF46785">
    <property type="entry name" value="Winged helix' DNA-binding domain"/>
    <property type="match status" value="1"/>
</dbReference>
<protein>
    <submittedName>
        <fullName evidence="6">Methyltransferase</fullName>
    </submittedName>
</protein>
<dbReference type="InterPro" id="IPR001077">
    <property type="entry name" value="COMT_C"/>
</dbReference>
<keyword evidence="7" id="KW-1185">Reference proteome</keyword>
<keyword evidence="1 6" id="KW-0489">Methyltransferase</keyword>
<evidence type="ECO:0000256" key="2">
    <source>
        <dbReference type="ARBA" id="ARBA00022679"/>
    </source>
</evidence>
<feature type="domain" description="O-methyltransferase dimerisation" evidence="5">
    <location>
        <begin position="119"/>
        <end position="186"/>
    </location>
</feature>
<dbReference type="Gene3D" id="1.10.10.10">
    <property type="entry name" value="Winged helix-like DNA-binding domain superfamily/Winged helix DNA-binding domain"/>
    <property type="match status" value="1"/>
</dbReference>
<dbReference type="PANTHER" id="PTHR43712">
    <property type="entry name" value="PUTATIVE (AFU_ORTHOLOGUE AFUA_4G14580)-RELATED"/>
    <property type="match status" value="1"/>
</dbReference>
<dbReference type="InterPro" id="IPR029063">
    <property type="entry name" value="SAM-dependent_MTases_sf"/>
</dbReference>